<evidence type="ECO:0000313" key="2">
    <source>
        <dbReference type="Proteomes" id="UP001448207"/>
    </source>
</evidence>
<gene>
    <name evidence="1" type="ORF">J3Q64DRAFT_1844003</name>
</gene>
<organism evidence="1 2">
    <name type="scientific">Phycomyces blakesleeanus</name>
    <dbReference type="NCBI Taxonomy" id="4837"/>
    <lineage>
        <taxon>Eukaryota</taxon>
        <taxon>Fungi</taxon>
        <taxon>Fungi incertae sedis</taxon>
        <taxon>Mucoromycota</taxon>
        <taxon>Mucoromycotina</taxon>
        <taxon>Mucoromycetes</taxon>
        <taxon>Mucorales</taxon>
        <taxon>Phycomycetaceae</taxon>
        <taxon>Phycomyces</taxon>
    </lineage>
</organism>
<reference evidence="1 2" key="1">
    <citation type="submission" date="2024-04" db="EMBL/GenBank/DDBJ databases">
        <title>Symmetric and asymmetric DNA N6-adenine methylation regulates different biological responses in Mucorales.</title>
        <authorList>
            <consortium name="Lawrence Berkeley National Laboratory"/>
            <person name="Lax C."/>
            <person name="Mondo S.J."/>
            <person name="Osorio-Concepcion M."/>
            <person name="Muszewska A."/>
            <person name="Corrochano-Luque M."/>
            <person name="Gutierrez G."/>
            <person name="Riley R."/>
            <person name="Lipzen A."/>
            <person name="Guo J."/>
            <person name="Hundley H."/>
            <person name="Amirebrahimi M."/>
            <person name="Ng V."/>
            <person name="Lorenzo-Gutierrez D."/>
            <person name="Binder U."/>
            <person name="Yang J."/>
            <person name="Song Y."/>
            <person name="Canovas D."/>
            <person name="Navarro E."/>
            <person name="Freitag M."/>
            <person name="Gabaldon T."/>
            <person name="Grigoriev I.V."/>
            <person name="Corrochano L.M."/>
            <person name="Nicolas F.E."/>
            <person name="Garre V."/>
        </authorList>
    </citation>
    <scope>NUCLEOTIDE SEQUENCE [LARGE SCALE GENOMIC DNA]</scope>
    <source>
        <strain evidence="1 2">L51</strain>
    </source>
</reference>
<proteinExistence type="predicted"/>
<evidence type="ECO:0000313" key="1">
    <source>
        <dbReference type="EMBL" id="KAL0096497.1"/>
    </source>
</evidence>
<keyword evidence="2" id="KW-1185">Reference proteome</keyword>
<dbReference type="EMBL" id="JBCLYO010000001">
    <property type="protein sequence ID" value="KAL0096497.1"/>
    <property type="molecule type" value="Genomic_DNA"/>
</dbReference>
<feature type="non-terminal residue" evidence="1">
    <location>
        <position position="1"/>
    </location>
</feature>
<protein>
    <submittedName>
        <fullName evidence="1">Uncharacterized protein</fullName>
    </submittedName>
</protein>
<name>A0ABR3BDS3_PHYBL</name>
<dbReference type="Proteomes" id="UP001448207">
    <property type="component" value="Unassembled WGS sequence"/>
</dbReference>
<comment type="caution">
    <text evidence="1">The sequence shown here is derived from an EMBL/GenBank/DDBJ whole genome shotgun (WGS) entry which is preliminary data.</text>
</comment>
<accession>A0ABR3BDS3</accession>
<sequence>FCLDTIGCGPDGFETIGCGPDGFEDYWVRTRRFWRLLGADQTVLTPLYA</sequence>